<dbReference type="InterPro" id="IPR056144">
    <property type="entry name" value="DUF7727"/>
</dbReference>
<proteinExistence type="predicted"/>
<dbReference type="VEuPathDB" id="FungiDB:SI65_00143"/>
<dbReference type="Pfam" id="PF24853">
    <property type="entry name" value="DUF7727"/>
    <property type="match status" value="1"/>
</dbReference>
<evidence type="ECO:0000313" key="3">
    <source>
        <dbReference type="EMBL" id="ODM22555.1"/>
    </source>
</evidence>
<keyword evidence="1" id="KW-1133">Transmembrane helix</keyword>
<dbReference type="Proteomes" id="UP000094569">
    <property type="component" value="Unassembled WGS sequence"/>
</dbReference>
<keyword evidence="1" id="KW-0472">Membrane</keyword>
<sequence length="142" mass="16048">MGRLIKNHWARLIILTAAAFQIGSAIEGFIWPKILWDFMTKNLNGAVKPAPILQILNLLMGLLGLAWEWPLKFVAGTFPHRSIETRLVVYPLSAMFAALLYQGTHPALYYLVGMGVYFWAYTEGEIVCAEPWTLPRRMIVGV</sequence>
<evidence type="ECO:0000256" key="1">
    <source>
        <dbReference type="SAM" id="Phobius"/>
    </source>
</evidence>
<protein>
    <recommendedName>
        <fullName evidence="2">DUF7727 domain-containing protein</fullName>
    </recommendedName>
</protein>
<dbReference type="PANTHER" id="PTHR40629:SF1">
    <property type="entry name" value="PRO41 PROTEIN"/>
    <property type="match status" value="1"/>
</dbReference>
<keyword evidence="4" id="KW-1185">Reference proteome</keyword>
<evidence type="ECO:0000313" key="4">
    <source>
        <dbReference type="Proteomes" id="UP000094569"/>
    </source>
</evidence>
<dbReference type="EMBL" id="JXNT01000001">
    <property type="protein sequence ID" value="ODM22555.1"/>
    <property type="molecule type" value="Genomic_DNA"/>
</dbReference>
<organism evidence="3 4">
    <name type="scientific">Aspergillus cristatus</name>
    <name type="common">Chinese Fuzhuan brick tea-fermentation fungus</name>
    <name type="synonym">Eurotium cristatum</name>
    <dbReference type="NCBI Taxonomy" id="573508"/>
    <lineage>
        <taxon>Eukaryota</taxon>
        <taxon>Fungi</taxon>
        <taxon>Dikarya</taxon>
        <taxon>Ascomycota</taxon>
        <taxon>Pezizomycotina</taxon>
        <taxon>Eurotiomycetes</taxon>
        <taxon>Eurotiomycetidae</taxon>
        <taxon>Eurotiales</taxon>
        <taxon>Aspergillaceae</taxon>
        <taxon>Aspergillus</taxon>
        <taxon>Aspergillus subgen. Aspergillus</taxon>
    </lineage>
</organism>
<feature type="transmembrane region" description="Helical" evidence="1">
    <location>
        <begin position="51"/>
        <end position="71"/>
    </location>
</feature>
<accession>A0A1E3BNM9</accession>
<feature type="domain" description="DUF7727" evidence="2">
    <location>
        <begin position="1"/>
        <end position="125"/>
    </location>
</feature>
<gene>
    <name evidence="3" type="ORF">SI65_00143</name>
</gene>
<dbReference type="OrthoDB" id="2110422at2759"/>
<feature type="transmembrane region" description="Helical" evidence="1">
    <location>
        <begin position="83"/>
        <end position="101"/>
    </location>
</feature>
<name>A0A1E3BNM9_ASPCR</name>
<reference evidence="3 4" key="1">
    <citation type="journal article" date="2016" name="BMC Genomics">
        <title>Comparative genomic and transcriptomic analyses of the Fuzhuan brick tea-fermentation fungus Aspergillus cristatus.</title>
        <authorList>
            <person name="Ge Y."/>
            <person name="Wang Y."/>
            <person name="Liu Y."/>
            <person name="Tan Y."/>
            <person name="Ren X."/>
            <person name="Zhang X."/>
            <person name="Hyde K.D."/>
            <person name="Liu Y."/>
            <person name="Liu Z."/>
        </authorList>
    </citation>
    <scope>NUCLEOTIDE SEQUENCE [LARGE SCALE GENOMIC DNA]</scope>
    <source>
        <strain evidence="3 4">GZAAS20.1005</strain>
    </source>
</reference>
<dbReference type="PANTHER" id="PTHR40629">
    <property type="entry name" value="PRO41 PROTEIN"/>
    <property type="match status" value="1"/>
</dbReference>
<feature type="transmembrane region" description="Helical" evidence="1">
    <location>
        <begin position="12"/>
        <end position="31"/>
    </location>
</feature>
<keyword evidence="1" id="KW-0812">Transmembrane</keyword>
<evidence type="ECO:0000259" key="2">
    <source>
        <dbReference type="Pfam" id="PF24853"/>
    </source>
</evidence>
<comment type="caution">
    <text evidence="3">The sequence shown here is derived from an EMBL/GenBank/DDBJ whole genome shotgun (WGS) entry which is preliminary data.</text>
</comment>
<dbReference type="AlphaFoldDB" id="A0A1E3BNM9"/>